<name>A0A0J7J864_9GAMM</name>
<keyword evidence="2" id="KW-1185">Reference proteome</keyword>
<evidence type="ECO:0000313" key="2">
    <source>
        <dbReference type="Proteomes" id="UP000036102"/>
    </source>
</evidence>
<organism evidence="1 2">
    <name type="scientific">Marinobacter subterrani</name>
    <dbReference type="NCBI Taxonomy" id="1658765"/>
    <lineage>
        <taxon>Bacteria</taxon>
        <taxon>Pseudomonadati</taxon>
        <taxon>Pseudomonadota</taxon>
        <taxon>Gammaproteobacteria</taxon>
        <taxon>Pseudomonadales</taxon>
        <taxon>Marinobacteraceae</taxon>
        <taxon>Marinobacter</taxon>
    </lineage>
</organism>
<dbReference type="AlphaFoldDB" id="A0A0J7J864"/>
<comment type="caution">
    <text evidence="1">The sequence shown here is derived from an EMBL/GenBank/DDBJ whole genome shotgun (WGS) entry which is preliminary data.</text>
</comment>
<proteinExistence type="predicted"/>
<dbReference type="RefSeq" id="WP_048494605.1">
    <property type="nucleotide sequence ID" value="NZ_LFBU01000001.1"/>
</dbReference>
<dbReference type="EMBL" id="LFBU01000001">
    <property type="protein sequence ID" value="KMQ74392.1"/>
    <property type="molecule type" value="Genomic_DNA"/>
</dbReference>
<evidence type="ECO:0008006" key="3">
    <source>
        <dbReference type="Google" id="ProtNLM"/>
    </source>
</evidence>
<dbReference type="OrthoDB" id="6371992at2"/>
<sequence>MPVLIRKHMSLSHHNISKVRELAVRYDLSESELVRRAIQAYDPEQPRPASTPEDQEKVAEAVLDHVQTALGAAIKAVESANVRIDETLVSLNDPNRRISIALEVRKEMDGNPGFLDEVSYMMAGANRSSGESS</sequence>
<dbReference type="PATRIC" id="fig|1658765.3.peg.567"/>
<gene>
    <name evidence="1" type="ORF">Msub_10575</name>
</gene>
<protein>
    <recommendedName>
        <fullName evidence="3">Ribbon-helix-helix protein, copG family</fullName>
    </recommendedName>
</protein>
<accession>A0A0J7J864</accession>
<dbReference type="Proteomes" id="UP000036102">
    <property type="component" value="Unassembled WGS sequence"/>
</dbReference>
<reference evidence="1 2" key="1">
    <citation type="submission" date="2015-06" db="EMBL/GenBank/DDBJ databases">
        <title>Marinobacter subterrani, a genetically tractable neutrophilic iron-oxidizing strain isolated from the Soudan Iron Mine.</title>
        <authorList>
            <person name="Bonis B.M."/>
            <person name="Gralnick J.A."/>
        </authorList>
    </citation>
    <scope>NUCLEOTIDE SEQUENCE [LARGE SCALE GENOMIC DNA]</scope>
    <source>
        <strain evidence="1 2">JG233</strain>
    </source>
</reference>
<evidence type="ECO:0000313" key="1">
    <source>
        <dbReference type="EMBL" id="KMQ74392.1"/>
    </source>
</evidence>